<comment type="pathway">
    <text evidence="10">Cofactor biosynthesis; FAD biosynthesis; FAD from FMN: step 1/1.</text>
</comment>
<comment type="pathway">
    <text evidence="10">Cofactor biosynthesis; FMN biosynthesis; FMN from riboflavin (ATP route): step 1/1.</text>
</comment>
<dbReference type="PIRSF" id="PIRSF004491">
    <property type="entry name" value="FAD_Synth"/>
    <property type="match status" value="1"/>
</dbReference>
<comment type="similarity">
    <text evidence="10">Belongs to the ribF family.</text>
</comment>
<gene>
    <name evidence="12" type="primary">ribF</name>
    <name evidence="12" type="ORF">KSV97_02120</name>
    <name evidence="13" type="ORF">KSW06_02135</name>
</gene>
<keyword evidence="4 10" id="KW-0548">Nucleotidyltransferase</keyword>
<keyword evidence="2 10" id="KW-0288">FMN</keyword>
<dbReference type="EC" id="2.7.1.26" evidence="10"/>
<feature type="domain" description="Riboflavin kinase" evidence="11">
    <location>
        <begin position="174"/>
        <end position="298"/>
    </location>
</feature>
<dbReference type="RefSeq" id="WP_217747090.1">
    <property type="nucleotide sequence ID" value="NZ_JAHOEB010000008.1"/>
</dbReference>
<dbReference type="Pfam" id="PF01687">
    <property type="entry name" value="Flavokinase"/>
    <property type="match status" value="1"/>
</dbReference>
<dbReference type="Proteomes" id="UP001196408">
    <property type="component" value="Unassembled WGS sequence"/>
</dbReference>
<proteinExistence type="inferred from homology"/>
<dbReference type="PANTHER" id="PTHR22749">
    <property type="entry name" value="RIBOFLAVIN KINASE/FMN ADENYLYLTRANSFERASE"/>
    <property type="match status" value="1"/>
</dbReference>
<keyword evidence="7 10" id="KW-0274">FAD</keyword>
<keyword evidence="5 10" id="KW-0547">Nucleotide-binding</keyword>
<dbReference type="PANTHER" id="PTHR22749:SF6">
    <property type="entry name" value="RIBOFLAVIN KINASE"/>
    <property type="match status" value="1"/>
</dbReference>
<evidence type="ECO:0000313" key="13">
    <source>
        <dbReference type="EMBL" id="MBV3392064.1"/>
    </source>
</evidence>
<dbReference type="CDD" id="cd02064">
    <property type="entry name" value="FAD_synthetase_N"/>
    <property type="match status" value="1"/>
</dbReference>
<keyword evidence="15" id="KW-1185">Reference proteome</keyword>
<comment type="caution">
    <text evidence="12">The sequence shown here is derived from an EMBL/GenBank/DDBJ whole genome shotgun (WGS) entry which is preliminary data.</text>
</comment>
<keyword evidence="6 10" id="KW-0418">Kinase</keyword>
<evidence type="ECO:0000256" key="8">
    <source>
        <dbReference type="ARBA" id="ARBA00022840"/>
    </source>
</evidence>
<dbReference type="Proteomes" id="UP001197492">
    <property type="component" value="Unassembled WGS sequence"/>
</dbReference>
<dbReference type="EMBL" id="JAHOEF010000008">
    <property type="protein sequence ID" value="MBV3382038.1"/>
    <property type="molecule type" value="Genomic_DNA"/>
</dbReference>
<dbReference type="GO" id="GO:0009398">
    <property type="term" value="P:FMN biosynthetic process"/>
    <property type="evidence" value="ECO:0007669"/>
    <property type="project" value="TreeGrafter"/>
</dbReference>
<keyword evidence="1 10" id="KW-0285">Flavoprotein</keyword>
<evidence type="ECO:0000259" key="11">
    <source>
        <dbReference type="SMART" id="SM00904"/>
    </source>
</evidence>
<dbReference type="InterPro" id="IPR023468">
    <property type="entry name" value="Riboflavin_kinase"/>
</dbReference>
<dbReference type="NCBIfam" id="NF004162">
    <property type="entry name" value="PRK05627.1-5"/>
    <property type="match status" value="1"/>
</dbReference>
<evidence type="ECO:0000313" key="15">
    <source>
        <dbReference type="Proteomes" id="UP001197492"/>
    </source>
</evidence>
<dbReference type="InterPro" id="IPR002606">
    <property type="entry name" value="Riboflavin_kinase_bac"/>
</dbReference>
<dbReference type="GO" id="GO:0009231">
    <property type="term" value="P:riboflavin biosynthetic process"/>
    <property type="evidence" value="ECO:0007669"/>
    <property type="project" value="InterPro"/>
</dbReference>
<dbReference type="GO" id="GO:0003919">
    <property type="term" value="F:FMN adenylyltransferase activity"/>
    <property type="evidence" value="ECO:0007669"/>
    <property type="project" value="UniProtKB-EC"/>
</dbReference>
<dbReference type="GO" id="GO:0005524">
    <property type="term" value="F:ATP binding"/>
    <property type="evidence" value="ECO:0007669"/>
    <property type="project" value="UniProtKB-KW"/>
</dbReference>
<sequence>MKVIKKEEVHLTESLSLAIGFFDGLHLGHMSLINEVLKYKGETKTAVMSFDVHPLCVLKGEKRQSIITLEEKKELLEEMGIDYLLVIHFTKEVAALSPQAFIDEYLNKLPLKRLVCGYDFHFGAHNSGSIEDLKKQSFELIVKNAVMYNETEKVSSTLIKKLMDQGMIEEVNTLLDRPYKVKGTVIHGKQRGRLIGFPTLNIDYGMKYLPKRGVYGTIVEINHQYYIGMANIGMNPTFNDINRLSLEVNVFDFDEDVYGKEVEVTFYLYKREETVFNGLEGLKTQLTEDRKYLSQVMKKYLTLYKNNVK</sequence>
<evidence type="ECO:0000313" key="12">
    <source>
        <dbReference type="EMBL" id="MBV3382038.1"/>
    </source>
</evidence>
<name>A0AAW4MPI8_9FIRM</name>
<keyword evidence="8 10" id="KW-0067">ATP-binding</keyword>
<evidence type="ECO:0000256" key="6">
    <source>
        <dbReference type="ARBA" id="ARBA00022777"/>
    </source>
</evidence>
<keyword evidence="3 10" id="KW-0808">Transferase</keyword>
<reference evidence="12 15" key="1">
    <citation type="submission" date="2021-06" db="EMBL/GenBank/DDBJ databases">
        <title>Collection of gut derived symbiotic bacterial strains cultured from healthy donors.</title>
        <authorList>
            <person name="Lin H."/>
            <person name="Littmann E."/>
            <person name="Pamer E.G."/>
        </authorList>
    </citation>
    <scope>NUCLEOTIDE SEQUENCE</scope>
    <source>
        <strain evidence="13 15">MSK.21.70</strain>
        <strain evidence="12">MSK.21.82</strain>
    </source>
</reference>
<dbReference type="NCBIfam" id="TIGR00083">
    <property type="entry name" value="ribF"/>
    <property type="match status" value="1"/>
</dbReference>
<evidence type="ECO:0000256" key="9">
    <source>
        <dbReference type="ARBA" id="ARBA00023268"/>
    </source>
</evidence>
<dbReference type="EC" id="2.7.7.2" evidence="10"/>
<comment type="catalytic activity">
    <reaction evidence="10">
        <text>FMN + ATP + H(+) = FAD + diphosphate</text>
        <dbReference type="Rhea" id="RHEA:17237"/>
        <dbReference type="ChEBI" id="CHEBI:15378"/>
        <dbReference type="ChEBI" id="CHEBI:30616"/>
        <dbReference type="ChEBI" id="CHEBI:33019"/>
        <dbReference type="ChEBI" id="CHEBI:57692"/>
        <dbReference type="ChEBI" id="CHEBI:58210"/>
        <dbReference type="EC" id="2.7.7.2"/>
    </reaction>
</comment>
<protein>
    <recommendedName>
        <fullName evidence="10">Riboflavin biosynthesis protein</fullName>
    </recommendedName>
    <domain>
        <recommendedName>
            <fullName evidence="10">Riboflavin kinase</fullName>
            <ecNumber evidence="10">2.7.1.26</ecNumber>
        </recommendedName>
        <alternativeName>
            <fullName evidence="10">Flavokinase</fullName>
        </alternativeName>
    </domain>
    <domain>
        <recommendedName>
            <fullName evidence="10">FMN adenylyltransferase</fullName>
            <ecNumber evidence="10">2.7.7.2</ecNumber>
        </recommendedName>
        <alternativeName>
            <fullName evidence="10">FAD pyrophosphorylase</fullName>
        </alternativeName>
        <alternativeName>
            <fullName evidence="10">FAD synthase</fullName>
        </alternativeName>
    </domain>
</protein>
<accession>A0AAW4MPI8</accession>
<evidence type="ECO:0000256" key="10">
    <source>
        <dbReference type="PIRNR" id="PIRNR004491"/>
    </source>
</evidence>
<evidence type="ECO:0000256" key="7">
    <source>
        <dbReference type="ARBA" id="ARBA00022827"/>
    </source>
</evidence>
<dbReference type="SMART" id="SM00904">
    <property type="entry name" value="Flavokinase"/>
    <property type="match status" value="1"/>
</dbReference>
<evidence type="ECO:0000313" key="14">
    <source>
        <dbReference type="Proteomes" id="UP001196408"/>
    </source>
</evidence>
<dbReference type="Pfam" id="PF06574">
    <property type="entry name" value="FAD_syn"/>
    <property type="match status" value="1"/>
</dbReference>
<evidence type="ECO:0000256" key="5">
    <source>
        <dbReference type="ARBA" id="ARBA00022741"/>
    </source>
</evidence>
<comment type="catalytic activity">
    <reaction evidence="10">
        <text>riboflavin + ATP = FMN + ADP + H(+)</text>
        <dbReference type="Rhea" id="RHEA:14357"/>
        <dbReference type="ChEBI" id="CHEBI:15378"/>
        <dbReference type="ChEBI" id="CHEBI:30616"/>
        <dbReference type="ChEBI" id="CHEBI:57986"/>
        <dbReference type="ChEBI" id="CHEBI:58210"/>
        <dbReference type="ChEBI" id="CHEBI:456216"/>
        <dbReference type="EC" id="2.7.1.26"/>
    </reaction>
</comment>
<evidence type="ECO:0000256" key="4">
    <source>
        <dbReference type="ARBA" id="ARBA00022695"/>
    </source>
</evidence>
<evidence type="ECO:0000256" key="3">
    <source>
        <dbReference type="ARBA" id="ARBA00022679"/>
    </source>
</evidence>
<dbReference type="InterPro" id="IPR015865">
    <property type="entry name" value="Riboflavin_kinase_bac/euk"/>
</dbReference>
<dbReference type="InterPro" id="IPR015864">
    <property type="entry name" value="FAD_synthase"/>
</dbReference>
<organism evidence="12 14">
    <name type="scientific">Catenibacterium mitsuokai</name>
    <dbReference type="NCBI Taxonomy" id="100886"/>
    <lineage>
        <taxon>Bacteria</taxon>
        <taxon>Bacillati</taxon>
        <taxon>Bacillota</taxon>
        <taxon>Erysipelotrichia</taxon>
        <taxon>Erysipelotrichales</taxon>
        <taxon>Coprobacillaceae</taxon>
        <taxon>Catenibacterium</taxon>
    </lineage>
</organism>
<dbReference type="GO" id="GO:0008531">
    <property type="term" value="F:riboflavin kinase activity"/>
    <property type="evidence" value="ECO:0007669"/>
    <property type="project" value="UniProtKB-EC"/>
</dbReference>
<evidence type="ECO:0000256" key="1">
    <source>
        <dbReference type="ARBA" id="ARBA00022630"/>
    </source>
</evidence>
<keyword evidence="9" id="KW-0511">Multifunctional enzyme</keyword>
<dbReference type="AlphaFoldDB" id="A0AAW4MPI8"/>
<dbReference type="EMBL" id="JAHOEL010000008">
    <property type="protein sequence ID" value="MBV3392064.1"/>
    <property type="molecule type" value="Genomic_DNA"/>
</dbReference>
<evidence type="ECO:0000256" key="2">
    <source>
        <dbReference type="ARBA" id="ARBA00022643"/>
    </source>
</evidence>